<comment type="caution">
    <text evidence="1">The sequence shown here is derived from an EMBL/GenBank/DDBJ whole genome shotgun (WGS) entry which is preliminary data.</text>
</comment>
<dbReference type="AlphaFoldDB" id="A0AA41U9Q7"/>
<evidence type="ECO:0000313" key="1">
    <source>
        <dbReference type="EMBL" id="MCI0125650.1"/>
    </source>
</evidence>
<reference evidence="1" key="1">
    <citation type="submission" date="2022-03" db="EMBL/GenBank/DDBJ databases">
        <title>The complete genome sequence of a Methyloterrigena soli.</title>
        <authorList>
            <person name="Zi Z."/>
        </authorList>
    </citation>
    <scope>NUCLEOTIDE SEQUENCE</scope>
    <source>
        <strain evidence="1">M48</strain>
    </source>
</reference>
<proteinExistence type="predicted"/>
<dbReference type="Proteomes" id="UP001156140">
    <property type="component" value="Unassembled WGS sequence"/>
</dbReference>
<dbReference type="EMBL" id="JALAZD010000001">
    <property type="protein sequence ID" value="MCI0125650.1"/>
    <property type="molecule type" value="Genomic_DNA"/>
</dbReference>
<keyword evidence="2" id="KW-1185">Reference proteome</keyword>
<sequence>MHQWRQIKCNRFDSEPMEDFLTRKKRIEEIVTGFRWGRYRDNEADAMEIELAQLRSAKRHRAAAIERSSHVA</sequence>
<dbReference type="RefSeq" id="WP_281734818.1">
    <property type="nucleotide sequence ID" value="NZ_JAKETQ010000001.1"/>
</dbReference>
<protein>
    <submittedName>
        <fullName evidence="1">Uncharacterized protein</fullName>
    </submittedName>
</protein>
<gene>
    <name evidence="1" type="ORF">ML536_02300</name>
</gene>
<name>A0AA41U9Q7_9HYPH</name>
<organism evidence="1 2">
    <name type="scientific">Paradevosia shaoguanensis</name>
    <dbReference type="NCBI Taxonomy" id="1335043"/>
    <lineage>
        <taxon>Bacteria</taxon>
        <taxon>Pseudomonadati</taxon>
        <taxon>Pseudomonadota</taxon>
        <taxon>Alphaproteobacteria</taxon>
        <taxon>Hyphomicrobiales</taxon>
        <taxon>Devosiaceae</taxon>
        <taxon>Paradevosia</taxon>
    </lineage>
</organism>
<evidence type="ECO:0000313" key="2">
    <source>
        <dbReference type="Proteomes" id="UP001156140"/>
    </source>
</evidence>
<accession>A0AA41U9Q7</accession>